<comment type="caution">
    <text evidence="2">The sequence shown here is derived from an EMBL/GenBank/DDBJ whole genome shotgun (WGS) entry which is preliminary data.</text>
</comment>
<dbReference type="EMBL" id="BAAAQY010000011">
    <property type="protein sequence ID" value="GAA2244615.1"/>
    <property type="molecule type" value="Genomic_DNA"/>
</dbReference>
<dbReference type="Proteomes" id="UP001500929">
    <property type="component" value="Unassembled WGS sequence"/>
</dbReference>
<sequence>MPVVALAAAAPAAAASTTLAFELRQAPEPFTNPNGSVFYRLWNTGTQVIESGVLLVVTVSPTFYMYAMASQWTILSGFGTDVLTLRYDQDIAAGGSSTEVNVSVLNSDFGASGSVTGTVDYGDQSSSVTLPIVPL</sequence>
<proteinExistence type="predicted"/>
<protein>
    <submittedName>
        <fullName evidence="2">Uncharacterized protein</fullName>
    </submittedName>
</protein>
<keyword evidence="1" id="KW-0732">Signal</keyword>
<gene>
    <name evidence="2" type="ORF">GCM10009851_32330</name>
</gene>
<keyword evidence="3" id="KW-1185">Reference proteome</keyword>
<evidence type="ECO:0000313" key="3">
    <source>
        <dbReference type="Proteomes" id="UP001500929"/>
    </source>
</evidence>
<feature type="signal peptide" evidence="1">
    <location>
        <begin position="1"/>
        <end position="20"/>
    </location>
</feature>
<name>A0ABN3DYP5_9MICO</name>
<evidence type="ECO:0000256" key="1">
    <source>
        <dbReference type="SAM" id="SignalP"/>
    </source>
</evidence>
<organism evidence="2 3">
    <name type="scientific">Herbiconiux moechotypicola</name>
    <dbReference type="NCBI Taxonomy" id="637393"/>
    <lineage>
        <taxon>Bacteria</taxon>
        <taxon>Bacillati</taxon>
        <taxon>Actinomycetota</taxon>
        <taxon>Actinomycetes</taxon>
        <taxon>Micrococcales</taxon>
        <taxon>Microbacteriaceae</taxon>
        <taxon>Herbiconiux</taxon>
    </lineage>
</organism>
<evidence type="ECO:0000313" key="2">
    <source>
        <dbReference type="EMBL" id="GAA2244615.1"/>
    </source>
</evidence>
<feature type="chain" id="PRO_5045902657" evidence="1">
    <location>
        <begin position="21"/>
        <end position="135"/>
    </location>
</feature>
<reference evidence="2 3" key="1">
    <citation type="journal article" date="2019" name="Int. J. Syst. Evol. Microbiol.">
        <title>The Global Catalogue of Microorganisms (GCM) 10K type strain sequencing project: providing services to taxonomists for standard genome sequencing and annotation.</title>
        <authorList>
            <consortium name="The Broad Institute Genomics Platform"/>
            <consortium name="The Broad Institute Genome Sequencing Center for Infectious Disease"/>
            <person name="Wu L."/>
            <person name="Ma J."/>
        </authorList>
    </citation>
    <scope>NUCLEOTIDE SEQUENCE [LARGE SCALE GENOMIC DNA]</scope>
    <source>
        <strain evidence="2 3">JCM 16117</strain>
    </source>
</reference>
<accession>A0ABN3DYP5</accession>